<sequence>MHILQKNANTKPYIQIAQSLILKINQLQSYHQEILNFLGFEYFQIKNVNIIESFNINSRNMKIRMQRLQQNIVNYFIDKLDFIYIYQIAFIKTIILQIEQFYNENILKL</sequence>
<evidence type="ECO:0000313" key="2">
    <source>
        <dbReference type="Proteomes" id="UP000688137"/>
    </source>
</evidence>
<comment type="caution">
    <text evidence="1">The sequence shown here is derived from an EMBL/GenBank/DDBJ whole genome shotgun (WGS) entry which is preliminary data.</text>
</comment>
<dbReference type="EMBL" id="CAJJDM010000074">
    <property type="protein sequence ID" value="CAD8084125.1"/>
    <property type="molecule type" value="Genomic_DNA"/>
</dbReference>
<reference evidence="1" key="1">
    <citation type="submission" date="2021-01" db="EMBL/GenBank/DDBJ databases">
        <authorList>
            <consortium name="Genoscope - CEA"/>
            <person name="William W."/>
        </authorList>
    </citation>
    <scope>NUCLEOTIDE SEQUENCE</scope>
</reference>
<accession>A0A8S1N502</accession>
<keyword evidence="2" id="KW-1185">Reference proteome</keyword>
<proteinExistence type="predicted"/>
<gene>
    <name evidence="1" type="ORF">PPRIM_AZ9-3.1.T0710189</name>
</gene>
<organism evidence="1 2">
    <name type="scientific">Paramecium primaurelia</name>
    <dbReference type="NCBI Taxonomy" id="5886"/>
    <lineage>
        <taxon>Eukaryota</taxon>
        <taxon>Sar</taxon>
        <taxon>Alveolata</taxon>
        <taxon>Ciliophora</taxon>
        <taxon>Intramacronucleata</taxon>
        <taxon>Oligohymenophorea</taxon>
        <taxon>Peniculida</taxon>
        <taxon>Parameciidae</taxon>
        <taxon>Paramecium</taxon>
    </lineage>
</organism>
<dbReference type="Proteomes" id="UP000688137">
    <property type="component" value="Unassembled WGS sequence"/>
</dbReference>
<protein>
    <submittedName>
        <fullName evidence="1">Uncharacterized protein</fullName>
    </submittedName>
</protein>
<evidence type="ECO:0000313" key="1">
    <source>
        <dbReference type="EMBL" id="CAD8084125.1"/>
    </source>
</evidence>
<dbReference type="AlphaFoldDB" id="A0A8S1N502"/>
<name>A0A8S1N502_PARPR</name>